<dbReference type="InterPro" id="IPR000515">
    <property type="entry name" value="MetI-like"/>
</dbReference>
<evidence type="ECO:0000256" key="5">
    <source>
        <dbReference type="RuleBase" id="RU363032"/>
    </source>
</evidence>
<dbReference type="EMBL" id="FMBA01000033">
    <property type="protein sequence ID" value="SCC15958.1"/>
    <property type="molecule type" value="Genomic_DNA"/>
</dbReference>
<dbReference type="InterPro" id="IPR043429">
    <property type="entry name" value="ArtM/GltK/GlnP/TcyL/YhdX-like"/>
</dbReference>
<dbReference type="OrthoDB" id="6534575at2"/>
<feature type="transmembrane region" description="Helical" evidence="5">
    <location>
        <begin position="105"/>
        <end position="123"/>
    </location>
</feature>
<evidence type="ECO:0000256" key="2">
    <source>
        <dbReference type="ARBA" id="ARBA00022692"/>
    </source>
</evidence>
<keyword evidence="5" id="KW-0813">Transport</keyword>
<dbReference type="InterPro" id="IPR035906">
    <property type="entry name" value="MetI-like_sf"/>
</dbReference>
<feature type="transmembrane region" description="Helical" evidence="5">
    <location>
        <begin position="65"/>
        <end position="85"/>
    </location>
</feature>
<dbReference type="AlphaFoldDB" id="A0A1C4CA82"/>
<feature type="transmembrane region" description="Helical" evidence="5">
    <location>
        <begin position="24"/>
        <end position="53"/>
    </location>
</feature>
<dbReference type="CDD" id="cd06261">
    <property type="entry name" value="TM_PBP2"/>
    <property type="match status" value="1"/>
</dbReference>
<dbReference type="SUPFAM" id="SSF161098">
    <property type="entry name" value="MetI-like"/>
    <property type="match status" value="1"/>
</dbReference>
<keyword evidence="4 5" id="KW-0472">Membrane</keyword>
<keyword evidence="3 5" id="KW-1133">Transmembrane helix</keyword>
<proteinExistence type="inferred from homology"/>
<dbReference type="Pfam" id="PF00528">
    <property type="entry name" value="BPD_transp_1"/>
    <property type="match status" value="1"/>
</dbReference>
<keyword evidence="8" id="KW-1185">Reference proteome</keyword>
<comment type="subcellular location">
    <subcellularLocation>
        <location evidence="1 5">Cell membrane</location>
        <topology evidence="1 5">Multi-pass membrane protein</topology>
    </subcellularLocation>
</comment>
<dbReference type="PROSITE" id="PS50928">
    <property type="entry name" value="ABC_TM1"/>
    <property type="match status" value="1"/>
</dbReference>
<dbReference type="STRING" id="1798183.GA0061080_103316"/>
<dbReference type="GO" id="GO:0055085">
    <property type="term" value="P:transmembrane transport"/>
    <property type="evidence" value="ECO:0007669"/>
    <property type="project" value="InterPro"/>
</dbReference>
<evidence type="ECO:0000256" key="3">
    <source>
        <dbReference type="ARBA" id="ARBA00022989"/>
    </source>
</evidence>
<keyword evidence="2 5" id="KW-0812">Transmembrane</keyword>
<evidence type="ECO:0000313" key="8">
    <source>
        <dbReference type="Proteomes" id="UP000199698"/>
    </source>
</evidence>
<evidence type="ECO:0000313" key="7">
    <source>
        <dbReference type="EMBL" id="SCC15958.1"/>
    </source>
</evidence>
<dbReference type="GO" id="GO:0005886">
    <property type="term" value="C:plasma membrane"/>
    <property type="evidence" value="ECO:0007669"/>
    <property type="project" value="UniProtKB-SubCell"/>
</dbReference>
<gene>
    <name evidence="7" type="ORF">GA0061080_103316</name>
</gene>
<dbReference type="RefSeq" id="WP_091124293.1">
    <property type="nucleotide sequence ID" value="NZ_FMBA01000033.1"/>
</dbReference>
<dbReference type="Proteomes" id="UP000199698">
    <property type="component" value="Unassembled WGS sequence"/>
</dbReference>
<evidence type="ECO:0000256" key="1">
    <source>
        <dbReference type="ARBA" id="ARBA00004651"/>
    </source>
</evidence>
<comment type="similarity">
    <text evidence="5">Belongs to the binding-protein-dependent transport system permease family.</text>
</comment>
<sequence>MTTNWNWGVFLQTTPIENTTYLGWLWLGFQMTILLVITSGTIAFLVGSLFGVLRTLPNCFLSSLGACYVEVFRNIPLIIHLFFWIEVVPVLVPESIHDWLYSLDPMIFNLLMSTLGLGLFTGARICEQVRAAIQSIPTGQKSAGIALGLTLKQTYLYILLPNAYRRVLPPLTSEILNMVKNSAVASTVGYVELTTQSKKLLQYAGQPYESFIAITFGYVLINVVIMFTMQYIEKKVRLPGVLGDKS</sequence>
<protein>
    <submittedName>
        <fullName evidence="7">Glutamate/aspartate transport system permease protein</fullName>
    </submittedName>
</protein>
<dbReference type="Gene3D" id="1.10.3720.10">
    <property type="entry name" value="MetI-like"/>
    <property type="match status" value="1"/>
</dbReference>
<reference evidence="8" key="1">
    <citation type="submission" date="2016-08" db="EMBL/GenBank/DDBJ databases">
        <authorList>
            <person name="Varghese N."/>
            <person name="Submissions Spin"/>
        </authorList>
    </citation>
    <scope>NUCLEOTIDE SEQUENCE [LARGE SCALE GENOMIC DNA]</scope>
    <source>
        <strain evidence="8">R-53144</strain>
    </source>
</reference>
<dbReference type="PANTHER" id="PTHR30614">
    <property type="entry name" value="MEMBRANE COMPONENT OF AMINO ACID ABC TRANSPORTER"/>
    <property type="match status" value="1"/>
</dbReference>
<dbReference type="PANTHER" id="PTHR30614:SF42">
    <property type="entry name" value="GLUTAMATE_ASPARTATE IMPORT PERMEASE PROTEIN GLTJ"/>
    <property type="match status" value="1"/>
</dbReference>
<organism evidence="7 8">
    <name type="scientific">Gilliamella intestini</name>
    <dbReference type="NCBI Taxonomy" id="1798183"/>
    <lineage>
        <taxon>Bacteria</taxon>
        <taxon>Pseudomonadati</taxon>
        <taxon>Pseudomonadota</taxon>
        <taxon>Gammaproteobacteria</taxon>
        <taxon>Orbales</taxon>
        <taxon>Orbaceae</taxon>
        <taxon>Gilliamella</taxon>
    </lineage>
</organism>
<evidence type="ECO:0000256" key="4">
    <source>
        <dbReference type="ARBA" id="ARBA00023136"/>
    </source>
</evidence>
<dbReference type="GO" id="GO:0006865">
    <property type="term" value="P:amino acid transport"/>
    <property type="evidence" value="ECO:0007669"/>
    <property type="project" value="TreeGrafter"/>
</dbReference>
<accession>A0A1C4CA82</accession>
<feature type="domain" description="ABC transmembrane type-1" evidence="6">
    <location>
        <begin position="29"/>
        <end position="229"/>
    </location>
</feature>
<feature type="transmembrane region" description="Helical" evidence="5">
    <location>
        <begin position="210"/>
        <end position="229"/>
    </location>
</feature>
<evidence type="ECO:0000259" key="6">
    <source>
        <dbReference type="PROSITE" id="PS50928"/>
    </source>
</evidence>
<name>A0A1C4CA82_9GAMM</name>